<protein>
    <submittedName>
        <fullName evidence="1">Uncharacterized protein</fullName>
    </submittedName>
</protein>
<dbReference type="AlphaFoldDB" id="A0A1T4M2R7"/>
<gene>
    <name evidence="1" type="ORF">SAMN02745152_00735</name>
</gene>
<proteinExistence type="predicted"/>
<dbReference type="STRING" id="225004.SAMN02745152_00735"/>
<name>A0A1T4M2R7_9SPIR</name>
<dbReference type="GeneID" id="303366997"/>
<dbReference type="RefSeq" id="WP_078930490.1">
    <property type="nucleotide sequence ID" value="NZ_FUXC01000003.1"/>
</dbReference>
<evidence type="ECO:0000313" key="1">
    <source>
        <dbReference type="EMBL" id="SJZ61177.1"/>
    </source>
</evidence>
<reference evidence="1 2" key="1">
    <citation type="submission" date="2017-02" db="EMBL/GenBank/DDBJ databases">
        <authorList>
            <person name="Peterson S.W."/>
        </authorList>
    </citation>
    <scope>NUCLEOTIDE SEQUENCE [LARGE SCALE GENOMIC DNA]</scope>
    <source>
        <strain evidence="1 2">ATCC BAA-909</strain>
    </source>
</reference>
<sequence length="70" mass="8183">MNEALISQDELNKLLQAERSKIKTIRKPNFKSSQIMENFEKNSKLFSDRLKTERISVTQEEVDSVLGKNR</sequence>
<organism evidence="1 2">
    <name type="scientific">Treponema berlinense</name>
    <dbReference type="NCBI Taxonomy" id="225004"/>
    <lineage>
        <taxon>Bacteria</taxon>
        <taxon>Pseudomonadati</taxon>
        <taxon>Spirochaetota</taxon>
        <taxon>Spirochaetia</taxon>
        <taxon>Spirochaetales</taxon>
        <taxon>Treponemataceae</taxon>
        <taxon>Treponema</taxon>
    </lineage>
</organism>
<dbReference type="EMBL" id="FUXC01000003">
    <property type="protein sequence ID" value="SJZ61177.1"/>
    <property type="molecule type" value="Genomic_DNA"/>
</dbReference>
<evidence type="ECO:0000313" key="2">
    <source>
        <dbReference type="Proteomes" id="UP000190395"/>
    </source>
</evidence>
<dbReference type="Proteomes" id="UP000190395">
    <property type="component" value="Unassembled WGS sequence"/>
</dbReference>
<accession>A0A1T4M2R7</accession>
<keyword evidence="2" id="KW-1185">Reference proteome</keyword>